<keyword evidence="2" id="KW-1185">Reference proteome</keyword>
<protein>
    <submittedName>
        <fullName evidence="1">Uncharacterized protein</fullName>
    </submittedName>
</protein>
<dbReference type="InterPro" id="IPR029021">
    <property type="entry name" value="Prot-tyrosine_phosphatase-like"/>
</dbReference>
<dbReference type="SUPFAM" id="SSF52799">
    <property type="entry name" value="(Phosphotyrosine protein) phosphatases II"/>
    <property type="match status" value="1"/>
</dbReference>
<evidence type="ECO:0000313" key="1">
    <source>
        <dbReference type="EMBL" id="CAK9089379.1"/>
    </source>
</evidence>
<proteinExistence type="predicted"/>
<comment type="caution">
    <text evidence="1">The sequence shown here is derived from an EMBL/GenBank/DDBJ whole genome shotgun (WGS) entry which is preliminary data.</text>
</comment>
<sequence>MRKCLLCGWELKRASGAGELDEADEVARKFEICSHCENEAAQLDEAEKSALRKLQTIQKSFEVWSWDKESVSKVSSLPQEQPARIFPGIPLYLGDLSDAFDVQNLRKLGIGCVVNLCADKIQGDYKGLPQRLARARIHQLIMVADDARNFDIISVAENCQTAVHSTLQYRVPLFAAVSQTMQMRGQILTNQSFRKQLVCHCWKNGFDLEGENVPRWLLQKPESERCDDVACSDPEKRHRRNPPADTPAHGLRFAVREGCLKCVKYYIEQGVDPETKGQKYSALDWATWKLDRGNEDYNLYRTIFDCLKEGRVADAGELQRP</sequence>
<dbReference type="Proteomes" id="UP001642484">
    <property type="component" value="Unassembled WGS sequence"/>
</dbReference>
<dbReference type="Gene3D" id="3.90.190.10">
    <property type="entry name" value="Protein tyrosine phosphatase superfamily"/>
    <property type="match status" value="1"/>
</dbReference>
<organism evidence="1 2">
    <name type="scientific">Durusdinium trenchii</name>
    <dbReference type="NCBI Taxonomy" id="1381693"/>
    <lineage>
        <taxon>Eukaryota</taxon>
        <taxon>Sar</taxon>
        <taxon>Alveolata</taxon>
        <taxon>Dinophyceae</taxon>
        <taxon>Suessiales</taxon>
        <taxon>Symbiodiniaceae</taxon>
        <taxon>Durusdinium</taxon>
    </lineage>
</organism>
<evidence type="ECO:0000313" key="2">
    <source>
        <dbReference type="Proteomes" id="UP001642484"/>
    </source>
</evidence>
<name>A0ABP0QMY3_9DINO</name>
<reference evidence="1 2" key="1">
    <citation type="submission" date="2024-02" db="EMBL/GenBank/DDBJ databases">
        <authorList>
            <person name="Chen Y."/>
            <person name="Shah S."/>
            <person name="Dougan E. K."/>
            <person name="Thang M."/>
            <person name="Chan C."/>
        </authorList>
    </citation>
    <scope>NUCLEOTIDE SEQUENCE [LARGE SCALE GENOMIC DNA]</scope>
</reference>
<gene>
    <name evidence="1" type="ORF">CCMP2556_LOCUS43030</name>
</gene>
<accession>A0ABP0QMY3</accession>
<dbReference type="EMBL" id="CAXAMN010024707">
    <property type="protein sequence ID" value="CAK9089379.1"/>
    <property type="molecule type" value="Genomic_DNA"/>
</dbReference>